<dbReference type="AlphaFoldDB" id="A0A2T0RUG0"/>
<organism evidence="1 2">
    <name type="scientific">Pseudosporangium ferrugineum</name>
    <dbReference type="NCBI Taxonomy" id="439699"/>
    <lineage>
        <taxon>Bacteria</taxon>
        <taxon>Bacillati</taxon>
        <taxon>Actinomycetota</taxon>
        <taxon>Actinomycetes</taxon>
        <taxon>Micromonosporales</taxon>
        <taxon>Micromonosporaceae</taxon>
        <taxon>Pseudosporangium</taxon>
    </lineage>
</organism>
<dbReference type="InterPro" id="IPR029058">
    <property type="entry name" value="AB_hydrolase_fold"/>
</dbReference>
<comment type="caution">
    <text evidence="1">The sequence shown here is derived from an EMBL/GenBank/DDBJ whole genome shotgun (WGS) entry which is preliminary data.</text>
</comment>
<gene>
    <name evidence="1" type="ORF">CLV70_113229</name>
</gene>
<dbReference type="Pfam" id="PF00756">
    <property type="entry name" value="Esterase"/>
    <property type="match status" value="1"/>
</dbReference>
<reference evidence="1 2" key="1">
    <citation type="submission" date="2018-03" db="EMBL/GenBank/DDBJ databases">
        <title>Genomic Encyclopedia of Archaeal and Bacterial Type Strains, Phase II (KMG-II): from individual species to whole genera.</title>
        <authorList>
            <person name="Goeker M."/>
        </authorList>
    </citation>
    <scope>NUCLEOTIDE SEQUENCE [LARGE SCALE GENOMIC DNA]</scope>
    <source>
        <strain evidence="1 2">DSM 45348</strain>
    </source>
</reference>
<dbReference type="RefSeq" id="WP_106129257.1">
    <property type="nucleotide sequence ID" value="NZ_PVZG01000013.1"/>
</dbReference>
<evidence type="ECO:0000313" key="2">
    <source>
        <dbReference type="Proteomes" id="UP000239209"/>
    </source>
</evidence>
<dbReference type="OrthoDB" id="9775130at2"/>
<accession>A0A2T0RUG0</accession>
<name>A0A2T0RUG0_9ACTN</name>
<keyword evidence="2" id="KW-1185">Reference proteome</keyword>
<protein>
    <submittedName>
        <fullName evidence="1">Esterase/lipase superfamily enzyme</fullName>
    </submittedName>
</protein>
<proteinExistence type="predicted"/>
<dbReference type="InterPro" id="IPR000801">
    <property type="entry name" value="Esterase-like"/>
</dbReference>
<dbReference type="EMBL" id="PVZG01000013">
    <property type="protein sequence ID" value="PRY24787.1"/>
    <property type="molecule type" value="Genomic_DNA"/>
</dbReference>
<dbReference type="Proteomes" id="UP000239209">
    <property type="component" value="Unassembled WGS sequence"/>
</dbReference>
<evidence type="ECO:0000313" key="1">
    <source>
        <dbReference type="EMBL" id="PRY24787.1"/>
    </source>
</evidence>
<dbReference type="SUPFAM" id="SSF53474">
    <property type="entry name" value="alpha/beta-Hydrolases"/>
    <property type="match status" value="1"/>
</dbReference>
<sequence length="247" mass="27379">MRHYSVDLAVPGGGRSGTVAVYGHWGRPVLVFPTEGGDAWEFSRNGMVGAAGELVESGRVKLYCVDSFDAESWSAHHLPLEERAWRHAAYESWVLDAVVPHIRQDSGDAAEIVTAGCSLGAFHALNFAFKRADLFPLALCFSGNYDPGTWRGWGDRGDAVYFNSPGDYVANLDGDHLAWLRERLSVLLVCGQGRWEDTTGALESTRRMGGLLAAKGVWHELDLWGADVPHDWESWRRQFAHHLPRFG</sequence>
<dbReference type="Gene3D" id="3.40.50.1820">
    <property type="entry name" value="alpha/beta hydrolase"/>
    <property type="match status" value="1"/>
</dbReference>